<organism evidence="1 2">
    <name type="scientific">Cinchona calisaya</name>
    <dbReference type="NCBI Taxonomy" id="153742"/>
    <lineage>
        <taxon>Eukaryota</taxon>
        <taxon>Viridiplantae</taxon>
        <taxon>Streptophyta</taxon>
        <taxon>Embryophyta</taxon>
        <taxon>Tracheophyta</taxon>
        <taxon>Spermatophyta</taxon>
        <taxon>Magnoliopsida</taxon>
        <taxon>eudicotyledons</taxon>
        <taxon>Gunneridae</taxon>
        <taxon>Pentapetalae</taxon>
        <taxon>asterids</taxon>
        <taxon>lamiids</taxon>
        <taxon>Gentianales</taxon>
        <taxon>Rubiaceae</taxon>
        <taxon>Cinchonoideae</taxon>
        <taxon>Cinchoneae</taxon>
        <taxon>Cinchona</taxon>
    </lineage>
</organism>
<reference evidence="1 2" key="1">
    <citation type="submission" date="2024-11" db="EMBL/GenBank/DDBJ databases">
        <title>A near-complete genome assembly of Cinchona calisaya.</title>
        <authorList>
            <person name="Lian D.C."/>
            <person name="Zhao X.W."/>
            <person name="Wei L."/>
        </authorList>
    </citation>
    <scope>NUCLEOTIDE SEQUENCE [LARGE SCALE GENOMIC DNA]</scope>
    <source>
        <tissue evidence="1">Nenye</tissue>
    </source>
</reference>
<comment type="caution">
    <text evidence="1">The sequence shown here is derived from an EMBL/GenBank/DDBJ whole genome shotgun (WGS) entry which is preliminary data.</text>
</comment>
<accession>A0ABD3AGX7</accession>
<dbReference type="Proteomes" id="UP001630127">
    <property type="component" value="Unassembled WGS sequence"/>
</dbReference>
<evidence type="ECO:0000313" key="1">
    <source>
        <dbReference type="EMBL" id="KAL3529840.1"/>
    </source>
</evidence>
<keyword evidence="2" id="KW-1185">Reference proteome</keyword>
<dbReference type="EMBL" id="JBJUIK010000004">
    <property type="protein sequence ID" value="KAL3529840.1"/>
    <property type="molecule type" value="Genomic_DNA"/>
</dbReference>
<proteinExistence type="predicted"/>
<name>A0ABD3AGX7_9GENT</name>
<sequence>MQDKFYYNRIWISSKVRVPYHISIYKTLENPNLTLFHLCSNRIYLALGWRKLVPNFYFWFPRSKGFLGKALHLFWKENSECLLLHFCIYEAAPYQITKLLNTIGTNGKDKFIDGKICGKLKIASNN</sequence>
<gene>
    <name evidence="1" type="ORF">ACH5RR_009162</name>
</gene>
<protein>
    <submittedName>
        <fullName evidence="1">Uncharacterized protein</fullName>
    </submittedName>
</protein>
<dbReference type="AlphaFoldDB" id="A0ABD3AGX7"/>
<evidence type="ECO:0000313" key="2">
    <source>
        <dbReference type="Proteomes" id="UP001630127"/>
    </source>
</evidence>